<dbReference type="Ensembl" id="ENSHHUT00000014182.1">
    <property type="protein sequence ID" value="ENSHHUP00000013739.1"/>
    <property type="gene ID" value="ENSHHUG00000008456.1"/>
</dbReference>
<dbReference type="Gene3D" id="3.30.250.20">
    <property type="entry name" value="L1 transposable element, C-terminal domain"/>
    <property type="match status" value="1"/>
</dbReference>
<evidence type="ECO:0000313" key="2">
    <source>
        <dbReference type="Proteomes" id="UP000314982"/>
    </source>
</evidence>
<keyword evidence="2" id="KW-1185">Reference proteome</keyword>
<dbReference type="AlphaFoldDB" id="A0A4W5KR00"/>
<reference evidence="2" key="1">
    <citation type="submission" date="2018-06" db="EMBL/GenBank/DDBJ databases">
        <title>Genome assembly of Danube salmon.</title>
        <authorList>
            <person name="Macqueen D.J."/>
            <person name="Gundappa M.K."/>
        </authorList>
    </citation>
    <scope>NUCLEOTIDE SEQUENCE [LARGE SCALE GENOMIC DNA]</scope>
</reference>
<dbReference type="GeneTree" id="ENSGT01150000287143"/>
<dbReference type="PANTHER" id="PTHR11505">
    <property type="entry name" value="L1 TRANSPOSABLE ELEMENT-RELATED"/>
    <property type="match status" value="1"/>
</dbReference>
<reference evidence="1" key="3">
    <citation type="submission" date="2025-09" db="UniProtKB">
        <authorList>
            <consortium name="Ensembl"/>
        </authorList>
    </citation>
    <scope>IDENTIFICATION</scope>
</reference>
<accession>A0A4W5KR00</accession>
<reference evidence="1" key="2">
    <citation type="submission" date="2025-08" db="UniProtKB">
        <authorList>
            <consortium name="Ensembl"/>
        </authorList>
    </citation>
    <scope>IDENTIFICATION</scope>
</reference>
<dbReference type="InterPro" id="IPR042566">
    <property type="entry name" value="L1_C"/>
</dbReference>
<sequence>KSTDTGQRKIRKKCYGQTHLSLRSEDLISRSKRQNIRMIGLPEDSETAFSNIPELDRAHRSLGQKPRTGGRWRSIIVRFHRYKEKERVLRWSREHSDITFQGHKIKFNQDFSSSLAKKWSAFNNTKSTLYKKGIRFGLIYPARLRVTFNGEVNFFKIPKKLSPSNDSAYIECLKYIECLNNTYIYGRLSIHFS</sequence>
<evidence type="ECO:0000313" key="1">
    <source>
        <dbReference type="Ensembl" id="ENSHHUP00000013739.1"/>
    </source>
</evidence>
<dbReference type="InterPro" id="IPR004244">
    <property type="entry name" value="Transposase_22"/>
</dbReference>
<dbReference type="Proteomes" id="UP000314982">
    <property type="component" value="Unassembled WGS sequence"/>
</dbReference>
<dbReference type="STRING" id="62062.ENSHHUP00000013739"/>
<proteinExistence type="predicted"/>
<organism evidence="1 2">
    <name type="scientific">Hucho hucho</name>
    <name type="common">huchen</name>
    <dbReference type="NCBI Taxonomy" id="62062"/>
    <lineage>
        <taxon>Eukaryota</taxon>
        <taxon>Metazoa</taxon>
        <taxon>Chordata</taxon>
        <taxon>Craniata</taxon>
        <taxon>Vertebrata</taxon>
        <taxon>Euteleostomi</taxon>
        <taxon>Actinopterygii</taxon>
        <taxon>Neopterygii</taxon>
        <taxon>Teleostei</taxon>
        <taxon>Protacanthopterygii</taxon>
        <taxon>Salmoniformes</taxon>
        <taxon>Salmonidae</taxon>
        <taxon>Salmoninae</taxon>
        <taxon>Hucho</taxon>
    </lineage>
</organism>
<protein>
    <submittedName>
        <fullName evidence="1">Uncharacterized protein</fullName>
    </submittedName>
</protein>
<name>A0A4W5KR00_9TELE</name>